<gene>
    <name evidence="2" type="ORF">PSYICH_LOCUS11547</name>
</gene>
<keyword evidence="3" id="KW-1185">Reference proteome</keyword>
<reference evidence="2" key="1">
    <citation type="submission" date="2022-01" db="EMBL/GenBank/DDBJ databases">
        <authorList>
            <person name="King R."/>
        </authorList>
    </citation>
    <scope>NUCLEOTIDE SEQUENCE</scope>
</reference>
<name>A0A9P0CW41_9CUCU</name>
<proteinExistence type="predicted"/>
<feature type="compositionally biased region" description="Basic residues" evidence="1">
    <location>
        <begin position="1"/>
        <end position="12"/>
    </location>
</feature>
<dbReference type="EMBL" id="OV651817">
    <property type="protein sequence ID" value="CAH1110487.1"/>
    <property type="molecule type" value="Genomic_DNA"/>
</dbReference>
<sequence>MIIIKGRLHRKNVLHENSPPSSNQSRTNSPVVTPANLRERKKIRRDRSKVVRENWKLKEKNIRLRTSLDKYRKRNQRFIDLQKKSKSPKTKIQLLLTDQIQKKEVVK</sequence>
<feature type="region of interest" description="Disordered" evidence="1">
    <location>
        <begin position="1"/>
        <end position="32"/>
    </location>
</feature>
<evidence type="ECO:0000256" key="1">
    <source>
        <dbReference type="SAM" id="MobiDB-lite"/>
    </source>
</evidence>
<dbReference type="Proteomes" id="UP001153636">
    <property type="component" value="Chromosome 5"/>
</dbReference>
<feature type="compositionally biased region" description="Polar residues" evidence="1">
    <location>
        <begin position="18"/>
        <end position="31"/>
    </location>
</feature>
<dbReference type="AlphaFoldDB" id="A0A9P0CW41"/>
<evidence type="ECO:0000313" key="2">
    <source>
        <dbReference type="EMBL" id="CAH1110487.1"/>
    </source>
</evidence>
<organism evidence="2 3">
    <name type="scientific">Psylliodes chrysocephalus</name>
    <dbReference type="NCBI Taxonomy" id="3402493"/>
    <lineage>
        <taxon>Eukaryota</taxon>
        <taxon>Metazoa</taxon>
        <taxon>Ecdysozoa</taxon>
        <taxon>Arthropoda</taxon>
        <taxon>Hexapoda</taxon>
        <taxon>Insecta</taxon>
        <taxon>Pterygota</taxon>
        <taxon>Neoptera</taxon>
        <taxon>Endopterygota</taxon>
        <taxon>Coleoptera</taxon>
        <taxon>Polyphaga</taxon>
        <taxon>Cucujiformia</taxon>
        <taxon>Chrysomeloidea</taxon>
        <taxon>Chrysomelidae</taxon>
        <taxon>Galerucinae</taxon>
        <taxon>Alticini</taxon>
        <taxon>Psylliodes</taxon>
    </lineage>
</organism>
<protein>
    <submittedName>
        <fullName evidence="2">Uncharacterized protein</fullName>
    </submittedName>
</protein>
<evidence type="ECO:0000313" key="3">
    <source>
        <dbReference type="Proteomes" id="UP001153636"/>
    </source>
</evidence>
<accession>A0A9P0CW41</accession>